<dbReference type="PRINTS" id="PR00162">
    <property type="entry name" value="RIESKE"/>
</dbReference>
<dbReference type="Gene3D" id="2.102.10.10">
    <property type="entry name" value="Rieske [2Fe-2S] iron-sulphur domain"/>
    <property type="match status" value="1"/>
</dbReference>
<dbReference type="PROSITE" id="PS51318">
    <property type="entry name" value="TAT"/>
    <property type="match status" value="1"/>
</dbReference>
<evidence type="ECO:0000256" key="6">
    <source>
        <dbReference type="ARBA" id="ARBA00023014"/>
    </source>
</evidence>
<gene>
    <name evidence="12" type="ORF">GCM10022197_22580</name>
</gene>
<dbReference type="Proteomes" id="UP001500767">
    <property type="component" value="Unassembled WGS sequence"/>
</dbReference>
<dbReference type="InterPro" id="IPR014349">
    <property type="entry name" value="Rieske_Fe-S_prot"/>
</dbReference>
<dbReference type="Pfam" id="PF00355">
    <property type="entry name" value="Rieske"/>
    <property type="match status" value="1"/>
</dbReference>
<dbReference type="PROSITE" id="PS51257">
    <property type="entry name" value="PROKAR_LIPOPROTEIN"/>
    <property type="match status" value="1"/>
</dbReference>
<evidence type="ECO:0000256" key="10">
    <source>
        <dbReference type="SAM" id="SignalP"/>
    </source>
</evidence>
<dbReference type="EMBL" id="BAAAYR010000002">
    <property type="protein sequence ID" value="GAA3566206.1"/>
    <property type="molecule type" value="Genomic_DNA"/>
</dbReference>
<evidence type="ECO:0000256" key="7">
    <source>
        <dbReference type="ARBA" id="ARBA00023157"/>
    </source>
</evidence>
<keyword evidence="3" id="KW-0001">2Fe-2S</keyword>
<dbReference type="InterPro" id="IPR036922">
    <property type="entry name" value="Rieske_2Fe-2S_sf"/>
</dbReference>
<protein>
    <recommendedName>
        <fullName evidence="2">Cytochrome bc1 complex Rieske iron-sulfur subunit</fullName>
    </recommendedName>
    <alternativeName>
        <fullName evidence="8">Cytochrome bc1 reductase complex subunit QcrA</fullName>
    </alternativeName>
</protein>
<feature type="chain" id="PRO_5046615135" description="Cytochrome bc1 complex Rieske iron-sulfur subunit" evidence="10">
    <location>
        <begin position="26"/>
        <end position="141"/>
    </location>
</feature>
<dbReference type="InterPro" id="IPR005805">
    <property type="entry name" value="Rieske_Fe-S_prot_C"/>
</dbReference>
<sequence length="141" mass="13581">MTPYVRPDRTISRRSLLATAGLAAAAVGGLSACGGGGDDAPGSGGSAGPVTAKTSEIKVGGGAVFAAGQAVVTQPTAGDFKAFSSICTHAGCPVAEVTDTINCNCHGSKFSITDGSVVNGPATQPLAARTVTVSGDSLSVA</sequence>
<dbReference type="SUPFAM" id="SSF50022">
    <property type="entry name" value="ISP domain"/>
    <property type="match status" value="1"/>
</dbReference>
<feature type="signal peptide" evidence="10">
    <location>
        <begin position="1"/>
        <end position="25"/>
    </location>
</feature>
<evidence type="ECO:0000256" key="9">
    <source>
        <dbReference type="ARBA" id="ARBA00034078"/>
    </source>
</evidence>
<evidence type="ECO:0000256" key="8">
    <source>
        <dbReference type="ARBA" id="ARBA00029586"/>
    </source>
</evidence>
<evidence type="ECO:0000256" key="4">
    <source>
        <dbReference type="ARBA" id="ARBA00022723"/>
    </source>
</evidence>
<dbReference type="CDD" id="cd03467">
    <property type="entry name" value="Rieske"/>
    <property type="match status" value="1"/>
</dbReference>
<keyword evidence="4" id="KW-0479">Metal-binding</keyword>
<dbReference type="InterPro" id="IPR006311">
    <property type="entry name" value="TAT_signal"/>
</dbReference>
<dbReference type="PROSITE" id="PS51296">
    <property type="entry name" value="RIESKE"/>
    <property type="match status" value="1"/>
</dbReference>
<organism evidence="12 13">
    <name type="scientific">Microlunatus spumicola</name>
    <dbReference type="NCBI Taxonomy" id="81499"/>
    <lineage>
        <taxon>Bacteria</taxon>
        <taxon>Bacillati</taxon>
        <taxon>Actinomycetota</taxon>
        <taxon>Actinomycetes</taxon>
        <taxon>Propionibacteriales</taxon>
        <taxon>Propionibacteriaceae</taxon>
        <taxon>Microlunatus</taxon>
    </lineage>
</organism>
<reference evidence="13" key="1">
    <citation type="journal article" date="2019" name="Int. J. Syst. Evol. Microbiol.">
        <title>The Global Catalogue of Microorganisms (GCM) 10K type strain sequencing project: providing services to taxonomists for standard genome sequencing and annotation.</title>
        <authorList>
            <consortium name="The Broad Institute Genomics Platform"/>
            <consortium name="The Broad Institute Genome Sequencing Center for Infectious Disease"/>
            <person name="Wu L."/>
            <person name="Ma J."/>
        </authorList>
    </citation>
    <scope>NUCLEOTIDE SEQUENCE [LARGE SCALE GENOMIC DNA]</scope>
    <source>
        <strain evidence="13">JCM 16540</strain>
    </source>
</reference>
<comment type="caution">
    <text evidence="12">The sequence shown here is derived from an EMBL/GenBank/DDBJ whole genome shotgun (WGS) entry which is preliminary data.</text>
</comment>
<evidence type="ECO:0000256" key="2">
    <source>
        <dbReference type="ARBA" id="ARBA00015816"/>
    </source>
</evidence>
<evidence type="ECO:0000313" key="13">
    <source>
        <dbReference type="Proteomes" id="UP001500767"/>
    </source>
</evidence>
<evidence type="ECO:0000256" key="3">
    <source>
        <dbReference type="ARBA" id="ARBA00022714"/>
    </source>
</evidence>
<comment type="cofactor">
    <cofactor evidence="9">
        <name>[2Fe-2S] cluster</name>
        <dbReference type="ChEBI" id="CHEBI:190135"/>
    </cofactor>
</comment>
<keyword evidence="5" id="KW-0408">Iron</keyword>
<keyword evidence="10" id="KW-0732">Signal</keyword>
<accession>A0ABP6XH97</accession>
<comment type="function">
    <text evidence="1">Iron-sulfur subunit of the cytochrome bc1 complex, an essential component of the respiratory electron transport chain required for ATP synthesis. The bc1 complex catalyzes the oxidation of menaquinol and the reduction of cytochrome c in the respiratory chain. The bc1 complex operates through a Q-cycle mechanism that couples electron transfer to generation of the proton gradient that drives ATP synthesis.</text>
</comment>
<keyword evidence="7" id="KW-1015">Disulfide bond</keyword>
<evidence type="ECO:0000259" key="11">
    <source>
        <dbReference type="PROSITE" id="PS51296"/>
    </source>
</evidence>
<keyword evidence="6" id="KW-0411">Iron-sulfur</keyword>
<feature type="domain" description="Rieske" evidence="11">
    <location>
        <begin position="49"/>
        <end position="140"/>
    </location>
</feature>
<evidence type="ECO:0000256" key="1">
    <source>
        <dbReference type="ARBA" id="ARBA00002494"/>
    </source>
</evidence>
<evidence type="ECO:0000313" key="12">
    <source>
        <dbReference type="EMBL" id="GAA3566206.1"/>
    </source>
</evidence>
<dbReference type="RefSeq" id="WP_204910588.1">
    <property type="nucleotide sequence ID" value="NZ_BAAAYR010000002.1"/>
</dbReference>
<keyword evidence="13" id="KW-1185">Reference proteome</keyword>
<dbReference type="PANTHER" id="PTHR10134">
    <property type="entry name" value="CYTOCHROME B-C1 COMPLEX SUBUNIT RIESKE, MITOCHONDRIAL"/>
    <property type="match status" value="1"/>
</dbReference>
<name>A0ABP6XH97_9ACTN</name>
<proteinExistence type="predicted"/>
<evidence type="ECO:0000256" key="5">
    <source>
        <dbReference type="ARBA" id="ARBA00023004"/>
    </source>
</evidence>
<dbReference type="InterPro" id="IPR017941">
    <property type="entry name" value="Rieske_2Fe-2S"/>
</dbReference>